<dbReference type="InterPro" id="IPR022412">
    <property type="entry name" value="Quinolinate_PRibosylTrfase_N"/>
</dbReference>
<dbReference type="OrthoDB" id="115072at2157"/>
<dbReference type="PANTHER" id="PTHR32179">
    <property type="entry name" value="NICOTINATE-NUCLEOTIDE PYROPHOSPHORYLASE [CARBOXYLATING]"/>
    <property type="match status" value="1"/>
</dbReference>
<evidence type="ECO:0000256" key="1">
    <source>
        <dbReference type="ARBA" id="ARBA00003237"/>
    </source>
</evidence>
<keyword evidence="5 9" id="KW-0662">Pyridine nucleotide biosynthesis</keyword>
<evidence type="ECO:0000313" key="13">
    <source>
        <dbReference type="Proteomes" id="UP000007490"/>
    </source>
</evidence>
<dbReference type="GO" id="GO:0009435">
    <property type="term" value="P:NAD+ biosynthetic process"/>
    <property type="evidence" value="ECO:0007669"/>
    <property type="project" value="UniProtKB-UniPathway"/>
</dbReference>
<dbReference type="InterPro" id="IPR027277">
    <property type="entry name" value="NadC/ModD"/>
</dbReference>
<dbReference type="Gene3D" id="3.90.1170.20">
    <property type="entry name" value="Quinolinate phosphoribosyl transferase, N-terminal domain"/>
    <property type="match status" value="1"/>
</dbReference>
<evidence type="ECO:0000256" key="9">
    <source>
        <dbReference type="PIRNR" id="PIRNR006250"/>
    </source>
</evidence>
<keyword evidence="13" id="KW-1185">Reference proteome</keyword>
<dbReference type="Gene3D" id="3.20.20.70">
    <property type="entry name" value="Aldolase class I"/>
    <property type="match status" value="1"/>
</dbReference>
<dbReference type="AlphaFoldDB" id="F0TAE5"/>
<dbReference type="GO" id="GO:0004514">
    <property type="term" value="F:nicotinate-nucleotide diphosphorylase (carboxylating) activity"/>
    <property type="evidence" value="ECO:0007669"/>
    <property type="project" value="UniProtKB-EC"/>
</dbReference>
<dbReference type="GO" id="GO:0005737">
    <property type="term" value="C:cytoplasm"/>
    <property type="evidence" value="ECO:0007669"/>
    <property type="project" value="TreeGrafter"/>
</dbReference>
<proteinExistence type="inferred from homology"/>
<keyword evidence="7 9" id="KW-0808">Transferase</keyword>
<feature type="domain" description="Quinolinate phosphoribosyl transferase C-terminal" evidence="10">
    <location>
        <begin position="105"/>
        <end position="277"/>
    </location>
</feature>
<evidence type="ECO:0000256" key="4">
    <source>
        <dbReference type="ARBA" id="ARBA00011218"/>
    </source>
</evidence>
<evidence type="ECO:0000259" key="11">
    <source>
        <dbReference type="Pfam" id="PF02749"/>
    </source>
</evidence>
<evidence type="ECO:0000256" key="5">
    <source>
        <dbReference type="ARBA" id="ARBA00022642"/>
    </source>
</evidence>
<reference evidence="12 13" key="2">
    <citation type="journal article" date="2014" name="Int. J. Syst. Evol. Microbiol.">
        <title>Methanobacterium paludis sp. nov. and a novel strain of Methanobacterium lacus isolated from northern peatlands.</title>
        <authorList>
            <person name="Cadillo-Quiroz H."/>
            <person name="Brauer S.L."/>
            <person name="Goodson N."/>
            <person name="Yavitt J.B."/>
            <person name="Zinder S.H."/>
        </authorList>
    </citation>
    <scope>NUCLEOTIDE SEQUENCE [LARGE SCALE GENOMIC DNA]</scope>
    <source>
        <strain evidence="12 13">AL-21</strain>
    </source>
</reference>
<comment type="similarity">
    <text evidence="3 9">Belongs to the NadC/ModD family.</text>
</comment>
<evidence type="ECO:0000256" key="8">
    <source>
        <dbReference type="ARBA" id="ARBA00047445"/>
    </source>
</evidence>
<evidence type="ECO:0000256" key="6">
    <source>
        <dbReference type="ARBA" id="ARBA00022676"/>
    </source>
</evidence>
<dbReference type="KEGG" id="mel:Metbo_0646"/>
<dbReference type="GO" id="GO:0034213">
    <property type="term" value="P:quinolinate catabolic process"/>
    <property type="evidence" value="ECO:0007669"/>
    <property type="project" value="TreeGrafter"/>
</dbReference>
<dbReference type="InterPro" id="IPR036068">
    <property type="entry name" value="Nicotinate_pribotase-like_C"/>
</dbReference>
<dbReference type="EMBL" id="CP002551">
    <property type="protein sequence ID" value="ADZ08897.1"/>
    <property type="molecule type" value="Genomic_DNA"/>
</dbReference>
<dbReference type="PIRSF" id="PIRSF006250">
    <property type="entry name" value="NadC_ModD"/>
    <property type="match status" value="1"/>
</dbReference>
<dbReference type="STRING" id="877455.Metbo_0646"/>
<dbReference type="SUPFAM" id="SSF51690">
    <property type="entry name" value="Nicotinate/Quinolinate PRTase C-terminal domain-like"/>
    <property type="match status" value="1"/>
</dbReference>
<keyword evidence="6 9" id="KW-0328">Glycosyltransferase</keyword>
<evidence type="ECO:0000256" key="2">
    <source>
        <dbReference type="ARBA" id="ARBA00004893"/>
    </source>
</evidence>
<reference evidence="13" key="1">
    <citation type="submission" date="2011-02" db="EMBL/GenBank/DDBJ databases">
        <title>Complete sequence of Methanobacterium sp. AL-21.</title>
        <authorList>
            <consortium name="US DOE Joint Genome Institute"/>
            <person name="Lucas S."/>
            <person name="Copeland A."/>
            <person name="Lapidus A."/>
            <person name="Cheng J.-F."/>
            <person name="Goodwin L."/>
            <person name="Pitluck S."/>
            <person name="Chertkov O."/>
            <person name="Detter J.C."/>
            <person name="Han C."/>
            <person name="Tapia R."/>
            <person name="Land M."/>
            <person name="Hauser L."/>
            <person name="Kyrpides N."/>
            <person name="Ivanova N."/>
            <person name="Mikhailova N."/>
            <person name="Pagani I."/>
            <person name="Cadillo-Quiroz H."/>
            <person name="Imachi H."/>
            <person name="Zinder S."/>
            <person name="Liu W."/>
            <person name="Woyke T."/>
        </authorList>
    </citation>
    <scope>NUCLEOTIDE SEQUENCE [LARGE SCALE GENOMIC DNA]</scope>
    <source>
        <strain evidence="13">AL-21</strain>
    </source>
</reference>
<protein>
    <recommendedName>
        <fullName evidence="9">Nicotinate-nucleotide pyrophosphorylase [carboxylating]</fullName>
        <ecNumber evidence="9">2.4.2.19</ecNumber>
    </recommendedName>
    <alternativeName>
        <fullName evidence="9">Quinolinate phosphoribosyltransferase [decarboxylating]</fullName>
    </alternativeName>
</protein>
<dbReference type="UniPathway" id="UPA00253">
    <property type="reaction ID" value="UER00331"/>
</dbReference>
<dbReference type="Proteomes" id="UP000007490">
    <property type="component" value="Chromosome"/>
</dbReference>
<comment type="catalytic activity">
    <reaction evidence="8 9">
        <text>nicotinate beta-D-ribonucleotide + CO2 + diphosphate = quinolinate + 5-phospho-alpha-D-ribose 1-diphosphate + 2 H(+)</text>
        <dbReference type="Rhea" id="RHEA:12733"/>
        <dbReference type="ChEBI" id="CHEBI:15378"/>
        <dbReference type="ChEBI" id="CHEBI:16526"/>
        <dbReference type="ChEBI" id="CHEBI:29959"/>
        <dbReference type="ChEBI" id="CHEBI:33019"/>
        <dbReference type="ChEBI" id="CHEBI:57502"/>
        <dbReference type="ChEBI" id="CHEBI:58017"/>
        <dbReference type="EC" id="2.4.2.19"/>
    </reaction>
</comment>
<feature type="domain" description="Quinolinate phosphoribosyl transferase N-terminal" evidence="11">
    <location>
        <begin position="20"/>
        <end position="103"/>
    </location>
</feature>
<dbReference type="PANTHER" id="PTHR32179:SF3">
    <property type="entry name" value="NICOTINATE-NUCLEOTIDE PYROPHOSPHORYLASE [CARBOXYLATING]"/>
    <property type="match status" value="1"/>
</dbReference>
<evidence type="ECO:0000256" key="7">
    <source>
        <dbReference type="ARBA" id="ARBA00022679"/>
    </source>
</evidence>
<organism evidence="12 13">
    <name type="scientific">Methanobacterium lacus (strain AL-21)</name>
    <dbReference type="NCBI Taxonomy" id="877455"/>
    <lineage>
        <taxon>Archaea</taxon>
        <taxon>Methanobacteriati</taxon>
        <taxon>Methanobacteriota</taxon>
        <taxon>Methanomada group</taxon>
        <taxon>Methanobacteria</taxon>
        <taxon>Methanobacteriales</taxon>
        <taxon>Methanobacteriaceae</taxon>
        <taxon>Methanobacterium</taxon>
    </lineage>
</organism>
<comment type="subunit">
    <text evidence="4 9">Hexamer formed by 3 homodimers.</text>
</comment>
<dbReference type="SUPFAM" id="SSF54675">
    <property type="entry name" value="Nicotinate/Quinolinate PRTase N-terminal domain-like"/>
    <property type="match status" value="1"/>
</dbReference>
<gene>
    <name evidence="12" type="ordered locus">Metbo_0646</name>
</gene>
<dbReference type="eggNOG" id="arCOG01482">
    <property type="taxonomic scope" value="Archaea"/>
</dbReference>
<sequence length="279" mass="30260">MKYDLTEIIGMIHKDVGFEDITSTALIKPDTMIKARIISREIGIAAGIELACEIFTEFSVDANALVSDGEKIDASDVLMEIEGDARTILGVERTVLNLLMRMCGIATTTFNLVSKVHKIDPNMRVAATRKTTPGLQLFEKEAVKLGGGDSHRYRLDDCVLIKDNHIAIVGSVGDSVKIARSKVSFTKKIEIEVENMSDALEASIAGADIVMLDNMDPEEVKNVVKAIENQNLRDNILIEVSGGIGPNNIENYAGIGVDIISTGYLTHSVTALDLSLEIV</sequence>
<comment type="pathway">
    <text evidence="2 9">Cofactor biosynthesis; NAD(+) biosynthesis; nicotinate D-ribonucleotide from quinolinate: step 1/1.</text>
</comment>
<dbReference type="InterPro" id="IPR037128">
    <property type="entry name" value="Quinolinate_PRibosylTase_N_sf"/>
</dbReference>
<dbReference type="EC" id="2.4.2.19" evidence="9"/>
<name>F0TAE5_METLA</name>
<evidence type="ECO:0000259" key="10">
    <source>
        <dbReference type="Pfam" id="PF01729"/>
    </source>
</evidence>
<comment type="function">
    <text evidence="1 9">Involved in the catabolism of quinolinic acid (QA).</text>
</comment>
<dbReference type="InterPro" id="IPR004393">
    <property type="entry name" value="NadC"/>
</dbReference>
<evidence type="ECO:0000313" key="12">
    <source>
        <dbReference type="EMBL" id="ADZ08897.1"/>
    </source>
</evidence>
<dbReference type="HOGENOM" id="CLU_039622_2_0_2"/>
<dbReference type="InterPro" id="IPR013785">
    <property type="entry name" value="Aldolase_TIM"/>
</dbReference>
<dbReference type="GeneID" id="10277091"/>
<dbReference type="FunFam" id="3.90.1170.20:FF:000001">
    <property type="entry name" value="Nicotinate-nucleotide diphosphorylase (Carboxylating)"/>
    <property type="match status" value="1"/>
</dbReference>
<evidence type="ECO:0000256" key="3">
    <source>
        <dbReference type="ARBA" id="ARBA00009400"/>
    </source>
</evidence>
<dbReference type="NCBIfam" id="TIGR00078">
    <property type="entry name" value="nadC"/>
    <property type="match status" value="1"/>
</dbReference>
<dbReference type="RefSeq" id="WP_013644248.1">
    <property type="nucleotide sequence ID" value="NC_015216.1"/>
</dbReference>
<dbReference type="FunFam" id="3.20.20.70:FF:000030">
    <property type="entry name" value="Nicotinate-nucleotide pyrophosphorylase, carboxylating"/>
    <property type="match status" value="1"/>
</dbReference>
<dbReference type="CDD" id="cd01572">
    <property type="entry name" value="QPRTase"/>
    <property type="match status" value="1"/>
</dbReference>
<accession>F0TAE5</accession>
<dbReference type="InterPro" id="IPR002638">
    <property type="entry name" value="Quinolinate_PRibosylTrfase_C"/>
</dbReference>
<dbReference type="Pfam" id="PF01729">
    <property type="entry name" value="QRPTase_C"/>
    <property type="match status" value="1"/>
</dbReference>
<dbReference type="Pfam" id="PF02749">
    <property type="entry name" value="QRPTase_N"/>
    <property type="match status" value="1"/>
</dbReference>